<feature type="transmembrane region" description="Helical" evidence="1">
    <location>
        <begin position="145"/>
        <end position="163"/>
    </location>
</feature>
<organism evidence="3 4">
    <name type="scientific">Paucibacter sediminis</name>
    <dbReference type="NCBI Taxonomy" id="3019553"/>
    <lineage>
        <taxon>Bacteria</taxon>
        <taxon>Pseudomonadati</taxon>
        <taxon>Pseudomonadota</taxon>
        <taxon>Betaproteobacteria</taxon>
        <taxon>Burkholderiales</taxon>
        <taxon>Sphaerotilaceae</taxon>
        <taxon>Roseateles</taxon>
    </lineage>
</organism>
<feature type="transmembrane region" description="Helical" evidence="1">
    <location>
        <begin position="184"/>
        <end position="207"/>
    </location>
</feature>
<dbReference type="PANTHER" id="PTHR22911:SF135">
    <property type="entry name" value="BLR4310 PROTEIN"/>
    <property type="match status" value="1"/>
</dbReference>
<evidence type="ECO:0000256" key="1">
    <source>
        <dbReference type="SAM" id="Phobius"/>
    </source>
</evidence>
<feature type="transmembrane region" description="Helical" evidence="1">
    <location>
        <begin position="96"/>
        <end position="115"/>
    </location>
</feature>
<dbReference type="Proteomes" id="UP001177769">
    <property type="component" value="Chromosome"/>
</dbReference>
<evidence type="ECO:0000313" key="3">
    <source>
        <dbReference type="EMBL" id="WIT11310.1"/>
    </source>
</evidence>
<dbReference type="RefSeq" id="WP_285232392.1">
    <property type="nucleotide sequence ID" value="NZ_CP116346.1"/>
</dbReference>
<keyword evidence="1" id="KW-1133">Transmembrane helix</keyword>
<sequence>MSHRRAVLLMLLITLLWSTAGVVSRHLEAARSFEVTFWRSGFNALALLVALGLMRGRALWGQVLRAPRKVWASALCWAVMYTAFMLALTMTSVANVLVTMSLGPLLTALFARLFLHHRLPARTWAAILLGSAGIAWMFGHGLQGGLASLAGMGVALGVPLAAATNWTLLQHDSKQKDGDERSDMLLAVLLGALISAACTLPLAWPLVASPHDLTLLAGLGVFQLALPCLLVVRLARVLSGPELALLGLLEVIFGVLWAWLGAGEAPSSAALVGGAMVLAALAGNELLGWRER</sequence>
<feature type="transmembrane region" description="Helical" evidence="1">
    <location>
        <begin position="122"/>
        <end position="139"/>
    </location>
</feature>
<evidence type="ECO:0000259" key="2">
    <source>
        <dbReference type="Pfam" id="PF00892"/>
    </source>
</evidence>
<dbReference type="KEGG" id="pais:PFX98_20795"/>
<dbReference type="InterPro" id="IPR000620">
    <property type="entry name" value="EamA_dom"/>
</dbReference>
<dbReference type="PANTHER" id="PTHR22911">
    <property type="entry name" value="ACYL-MALONYL CONDENSING ENZYME-RELATED"/>
    <property type="match status" value="1"/>
</dbReference>
<dbReference type="EMBL" id="CP116346">
    <property type="protein sequence ID" value="WIT11310.1"/>
    <property type="molecule type" value="Genomic_DNA"/>
</dbReference>
<dbReference type="GO" id="GO:0016020">
    <property type="term" value="C:membrane"/>
    <property type="evidence" value="ECO:0007669"/>
    <property type="project" value="InterPro"/>
</dbReference>
<keyword evidence="1" id="KW-0472">Membrane</keyword>
<gene>
    <name evidence="3" type="ORF">PFX98_20795</name>
</gene>
<feature type="transmembrane region" description="Helical" evidence="1">
    <location>
        <begin position="268"/>
        <end position="287"/>
    </location>
</feature>
<dbReference type="SUPFAM" id="SSF103481">
    <property type="entry name" value="Multidrug resistance efflux transporter EmrE"/>
    <property type="match status" value="2"/>
</dbReference>
<reference evidence="3" key="1">
    <citation type="submission" date="2023-01" db="EMBL/GenBank/DDBJ databases">
        <title>Whole genome sequence of Paucibacter sp. S2-9 isolated from pond sediment.</title>
        <authorList>
            <person name="Jung J.Y."/>
        </authorList>
    </citation>
    <scope>NUCLEOTIDE SEQUENCE</scope>
    <source>
        <strain evidence="3">S2-9</strain>
    </source>
</reference>
<feature type="domain" description="EamA" evidence="2">
    <location>
        <begin position="5"/>
        <end position="138"/>
    </location>
</feature>
<name>A0AA95N9U8_9BURK</name>
<dbReference type="InterPro" id="IPR037185">
    <property type="entry name" value="EmrE-like"/>
</dbReference>
<protein>
    <submittedName>
        <fullName evidence="3">DMT family transporter</fullName>
    </submittedName>
</protein>
<proteinExistence type="predicted"/>
<accession>A0AA95N9U8</accession>
<feature type="transmembrane region" description="Helical" evidence="1">
    <location>
        <begin position="213"/>
        <end position="232"/>
    </location>
</feature>
<evidence type="ECO:0000313" key="4">
    <source>
        <dbReference type="Proteomes" id="UP001177769"/>
    </source>
</evidence>
<feature type="transmembrane region" description="Helical" evidence="1">
    <location>
        <begin position="70"/>
        <end position="90"/>
    </location>
</feature>
<keyword evidence="1" id="KW-0812">Transmembrane</keyword>
<keyword evidence="4" id="KW-1185">Reference proteome</keyword>
<dbReference type="AlphaFoldDB" id="A0AA95N9U8"/>
<feature type="transmembrane region" description="Helical" evidence="1">
    <location>
        <begin position="244"/>
        <end position="262"/>
    </location>
</feature>
<feature type="transmembrane region" description="Helical" evidence="1">
    <location>
        <begin position="41"/>
        <end position="58"/>
    </location>
</feature>
<dbReference type="Pfam" id="PF00892">
    <property type="entry name" value="EamA"/>
    <property type="match status" value="1"/>
</dbReference>